<dbReference type="InterPro" id="IPR018076">
    <property type="entry name" value="T2SS_GspF_dom"/>
</dbReference>
<evidence type="ECO:0000313" key="10">
    <source>
        <dbReference type="Proteomes" id="UP000664417"/>
    </source>
</evidence>
<comment type="caution">
    <text evidence="9">The sequence shown here is derived from an EMBL/GenBank/DDBJ whole genome shotgun (WGS) entry which is preliminary data.</text>
</comment>
<evidence type="ECO:0000256" key="7">
    <source>
        <dbReference type="SAM" id="Phobius"/>
    </source>
</evidence>
<dbReference type="InterPro" id="IPR003004">
    <property type="entry name" value="GspF/PilC"/>
</dbReference>
<dbReference type="PANTHER" id="PTHR30012:SF0">
    <property type="entry name" value="TYPE II SECRETION SYSTEM PROTEIN F-RELATED"/>
    <property type="match status" value="1"/>
</dbReference>
<dbReference type="GO" id="GO:0005886">
    <property type="term" value="C:plasma membrane"/>
    <property type="evidence" value="ECO:0007669"/>
    <property type="project" value="UniProtKB-SubCell"/>
</dbReference>
<accession>A0A8J7QEB9</accession>
<keyword evidence="3" id="KW-1003">Cell membrane</keyword>
<evidence type="ECO:0000256" key="4">
    <source>
        <dbReference type="ARBA" id="ARBA00022692"/>
    </source>
</evidence>
<dbReference type="RefSeq" id="WP_207857706.1">
    <property type="nucleotide sequence ID" value="NZ_JAFREP010000004.1"/>
</dbReference>
<dbReference type="PRINTS" id="PR00812">
    <property type="entry name" value="BCTERIALGSPF"/>
</dbReference>
<dbReference type="AlphaFoldDB" id="A0A8J7QEB9"/>
<evidence type="ECO:0000256" key="5">
    <source>
        <dbReference type="ARBA" id="ARBA00022989"/>
    </source>
</evidence>
<evidence type="ECO:0000259" key="8">
    <source>
        <dbReference type="Pfam" id="PF00482"/>
    </source>
</evidence>
<evidence type="ECO:0000313" key="9">
    <source>
        <dbReference type="EMBL" id="MBO1318110.1"/>
    </source>
</evidence>
<dbReference type="Pfam" id="PF00482">
    <property type="entry name" value="T2SSF"/>
    <property type="match status" value="2"/>
</dbReference>
<feature type="domain" description="Type II secretion system protein GspF" evidence="8">
    <location>
        <begin position="268"/>
        <end position="390"/>
    </location>
</feature>
<comment type="subcellular location">
    <subcellularLocation>
        <location evidence="1">Cell membrane</location>
        <topology evidence="1">Multi-pass membrane protein</topology>
    </subcellularLocation>
</comment>
<evidence type="ECO:0000256" key="3">
    <source>
        <dbReference type="ARBA" id="ARBA00022475"/>
    </source>
</evidence>
<reference evidence="9" key="1">
    <citation type="submission" date="2021-03" db="EMBL/GenBank/DDBJ databases">
        <authorList>
            <person name="Wang G."/>
        </authorList>
    </citation>
    <scope>NUCLEOTIDE SEQUENCE</scope>
    <source>
        <strain evidence="9">KCTC 12899</strain>
    </source>
</reference>
<gene>
    <name evidence="9" type="ORF">J3U88_06570</name>
</gene>
<keyword evidence="10" id="KW-1185">Reference proteome</keyword>
<protein>
    <submittedName>
        <fullName evidence="9">Type II secretion system F family protein</fullName>
    </submittedName>
</protein>
<dbReference type="Gene3D" id="1.20.81.30">
    <property type="entry name" value="Type II secretion system (T2SS), domain F"/>
    <property type="match status" value="2"/>
</dbReference>
<evidence type="ECO:0000256" key="2">
    <source>
        <dbReference type="ARBA" id="ARBA00005745"/>
    </source>
</evidence>
<name>A0A8J7QEB9_9BACT</name>
<proteinExistence type="inferred from homology"/>
<feature type="domain" description="Type II secretion system protein GspF" evidence="8">
    <location>
        <begin position="67"/>
        <end position="184"/>
    </location>
</feature>
<dbReference type="EMBL" id="JAFREP010000004">
    <property type="protein sequence ID" value="MBO1318110.1"/>
    <property type="molecule type" value="Genomic_DNA"/>
</dbReference>
<keyword evidence="4 7" id="KW-0812">Transmembrane</keyword>
<evidence type="ECO:0000256" key="1">
    <source>
        <dbReference type="ARBA" id="ARBA00004651"/>
    </source>
</evidence>
<evidence type="ECO:0000256" key="6">
    <source>
        <dbReference type="ARBA" id="ARBA00023136"/>
    </source>
</evidence>
<feature type="transmembrane region" description="Helical" evidence="7">
    <location>
        <begin position="367"/>
        <end position="389"/>
    </location>
</feature>
<keyword evidence="5 7" id="KW-1133">Transmembrane helix</keyword>
<keyword evidence="6 7" id="KW-0472">Membrane</keyword>
<comment type="similarity">
    <text evidence="2">Belongs to the GSP F family.</text>
</comment>
<feature type="transmembrane region" description="Helical" evidence="7">
    <location>
        <begin position="165"/>
        <end position="183"/>
    </location>
</feature>
<sequence length="400" mass="44837">MAQFKVKLGSGEGEITERVVHGTSLQSVKSHYTNEGYFVFSVKPQYDLGGFGLRRKIPARRFILFNREFRGLLKAGLPVLESIDILLRRMKKSNLRDLLEQIREKITKGVSLSEAFASFSDLIPRYYPALLSAGEQSGNLVEVLERFIVQEERLRRTRKKFMQSLTYPAILLLAAMGALYIMLTRAMPEFASMYENSNEALPWSTQMVVTFSEWINAYFTTFSVAGLVVVIAAVVASQTEKGIITLENLLRRLPLIGTLWTLQNQNIFARTLRLLLNGGVPLTQAIGILSNAIPSRALAIQLKSVQADVESGNKFQEALEEHTFLGDSVGEMVRVGEETGTLEEMLDYLADNGEEQAEDMLEMISNLIAPVVLLFVGLLIAFLVLAMYLPMFNSYELMGR</sequence>
<dbReference type="InterPro" id="IPR042094">
    <property type="entry name" value="T2SS_GspF_sf"/>
</dbReference>
<feature type="transmembrane region" description="Helical" evidence="7">
    <location>
        <begin position="215"/>
        <end position="236"/>
    </location>
</feature>
<organism evidence="9 10">
    <name type="scientific">Acanthopleuribacter pedis</name>
    <dbReference type="NCBI Taxonomy" id="442870"/>
    <lineage>
        <taxon>Bacteria</taxon>
        <taxon>Pseudomonadati</taxon>
        <taxon>Acidobacteriota</taxon>
        <taxon>Holophagae</taxon>
        <taxon>Acanthopleuribacterales</taxon>
        <taxon>Acanthopleuribacteraceae</taxon>
        <taxon>Acanthopleuribacter</taxon>
    </lineage>
</organism>
<dbReference type="Proteomes" id="UP000664417">
    <property type="component" value="Unassembled WGS sequence"/>
</dbReference>
<dbReference type="PANTHER" id="PTHR30012">
    <property type="entry name" value="GENERAL SECRETION PATHWAY PROTEIN"/>
    <property type="match status" value="1"/>
</dbReference>